<sequence length="108" mass="11751">YECDAKCSPEQKAAGCENEGYLGWLNDQCACICVPGLTGERCTEFEDPSIQAPIEWPSGTFGLLNTRAGCPDDIFLDGERLHYGESSVDTHYARNGPDGSNGPNWTTE</sequence>
<dbReference type="OrthoDB" id="6131366at2759"/>
<protein>
    <submittedName>
        <fullName evidence="2">Uncharacterized protein</fullName>
    </submittedName>
</protein>
<dbReference type="EMBL" id="CAIIXF020000005">
    <property type="protein sequence ID" value="CAH1784172.1"/>
    <property type="molecule type" value="Genomic_DNA"/>
</dbReference>
<feature type="non-terminal residue" evidence="2">
    <location>
        <position position="1"/>
    </location>
</feature>
<evidence type="ECO:0000313" key="3">
    <source>
        <dbReference type="Proteomes" id="UP000749559"/>
    </source>
</evidence>
<gene>
    <name evidence="2" type="ORF">OFUS_LOCUS10416</name>
</gene>
<feature type="non-terminal residue" evidence="2">
    <location>
        <position position="108"/>
    </location>
</feature>
<reference evidence="2" key="1">
    <citation type="submission" date="2022-03" db="EMBL/GenBank/DDBJ databases">
        <authorList>
            <person name="Martin C."/>
        </authorList>
    </citation>
    <scope>NUCLEOTIDE SEQUENCE</scope>
</reference>
<evidence type="ECO:0000313" key="2">
    <source>
        <dbReference type="EMBL" id="CAH1784172.1"/>
    </source>
</evidence>
<dbReference type="Proteomes" id="UP000749559">
    <property type="component" value="Unassembled WGS sequence"/>
</dbReference>
<name>A0A8J1T665_OWEFU</name>
<feature type="region of interest" description="Disordered" evidence="1">
    <location>
        <begin position="87"/>
        <end position="108"/>
    </location>
</feature>
<accession>A0A8J1T665</accession>
<keyword evidence="3" id="KW-1185">Reference proteome</keyword>
<proteinExistence type="predicted"/>
<organism evidence="2 3">
    <name type="scientific">Owenia fusiformis</name>
    <name type="common">Polychaete worm</name>
    <dbReference type="NCBI Taxonomy" id="6347"/>
    <lineage>
        <taxon>Eukaryota</taxon>
        <taxon>Metazoa</taxon>
        <taxon>Spiralia</taxon>
        <taxon>Lophotrochozoa</taxon>
        <taxon>Annelida</taxon>
        <taxon>Polychaeta</taxon>
        <taxon>Sedentaria</taxon>
        <taxon>Canalipalpata</taxon>
        <taxon>Sabellida</taxon>
        <taxon>Oweniida</taxon>
        <taxon>Oweniidae</taxon>
        <taxon>Owenia</taxon>
    </lineage>
</organism>
<evidence type="ECO:0000256" key="1">
    <source>
        <dbReference type="SAM" id="MobiDB-lite"/>
    </source>
</evidence>
<dbReference type="AlphaFoldDB" id="A0A8J1T665"/>
<comment type="caution">
    <text evidence="2">The sequence shown here is derived from an EMBL/GenBank/DDBJ whole genome shotgun (WGS) entry which is preliminary data.</text>
</comment>